<protein>
    <submittedName>
        <fullName evidence="1">Uncharacterized protein</fullName>
    </submittedName>
</protein>
<evidence type="ECO:0000313" key="2">
    <source>
        <dbReference type="Proteomes" id="UP001177003"/>
    </source>
</evidence>
<proteinExistence type="predicted"/>
<keyword evidence="2" id="KW-1185">Reference proteome</keyword>
<reference evidence="1" key="1">
    <citation type="submission" date="2023-04" db="EMBL/GenBank/DDBJ databases">
        <authorList>
            <person name="Vijverberg K."/>
            <person name="Xiong W."/>
            <person name="Schranz E."/>
        </authorList>
    </citation>
    <scope>NUCLEOTIDE SEQUENCE</scope>
</reference>
<accession>A0AA36EAZ6</accession>
<sequence length="237" mass="25413">MHLTETESDDEGLHPCKVRRTVFMAKLFGGIEGILGSKFSVPGKKEGGVVPSSSMTPPSSFTGSLSVDPDSIFVHEGALDSPGGPFQPGNPSLVSETGTSFHPISSKSYAPDWAIGRNSLLSEDIATQEWSCCTHPSSTMNLLASHSSSRMDGDLRYVAAQTSTLMVAAVDRVCHAGANEKQSKALHGFVASIREELHDSEAEHRALSKHNCIKACEKAALEDHVATFEDRSERLES</sequence>
<dbReference type="EMBL" id="OX465081">
    <property type="protein sequence ID" value="CAI9287425.1"/>
    <property type="molecule type" value="Genomic_DNA"/>
</dbReference>
<organism evidence="1 2">
    <name type="scientific">Lactuca saligna</name>
    <name type="common">Willowleaf lettuce</name>
    <dbReference type="NCBI Taxonomy" id="75948"/>
    <lineage>
        <taxon>Eukaryota</taxon>
        <taxon>Viridiplantae</taxon>
        <taxon>Streptophyta</taxon>
        <taxon>Embryophyta</taxon>
        <taxon>Tracheophyta</taxon>
        <taxon>Spermatophyta</taxon>
        <taxon>Magnoliopsida</taxon>
        <taxon>eudicotyledons</taxon>
        <taxon>Gunneridae</taxon>
        <taxon>Pentapetalae</taxon>
        <taxon>asterids</taxon>
        <taxon>campanulids</taxon>
        <taxon>Asterales</taxon>
        <taxon>Asteraceae</taxon>
        <taxon>Cichorioideae</taxon>
        <taxon>Cichorieae</taxon>
        <taxon>Lactucinae</taxon>
        <taxon>Lactuca</taxon>
    </lineage>
</organism>
<dbReference type="AlphaFoldDB" id="A0AA36EAZ6"/>
<dbReference type="Proteomes" id="UP001177003">
    <property type="component" value="Chromosome 5"/>
</dbReference>
<name>A0AA36EAZ6_LACSI</name>
<evidence type="ECO:0000313" key="1">
    <source>
        <dbReference type="EMBL" id="CAI9287425.1"/>
    </source>
</evidence>
<gene>
    <name evidence="1" type="ORF">LSALG_LOCUS26789</name>
</gene>